<comment type="caution">
    <text evidence="2">The sequence shown here is derived from an EMBL/GenBank/DDBJ whole genome shotgun (WGS) entry which is preliminary data.</text>
</comment>
<proteinExistence type="predicted"/>
<evidence type="ECO:0000313" key="3">
    <source>
        <dbReference type="Proteomes" id="UP001604335"/>
    </source>
</evidence>
<gene>
    <name evidence="2" type="ORF">VPK24_07165</name>
</gene>
<feature type="domain" description="KAP NTPase" evidence="1">
    <location>
        <begin position="14"/>
        <end position="303"/>
    </location>
</feature>
<sequence length="689" mass="80917">MTSDNSSKGANAHIEEYLDYYCNLSNPKFAVLLKGSWGSGKTWLIKKFMKDFQARKDSGLSKSPWKAVKMWLAGNVLRHFKLKKTSNLSSRNTYFLYVSLYGMQTLEEIEREFLRQLHPVLGSHEVEFLAKSISTVIPLHLNSFLDNLRVKSGLTLKNLPGYLKNVGQRILVFDDLERCHVNINYVLGYVNSFVEHKSARVIIIANEEELHQSYGDESQNQERKHQYKCIKEKIIGQTLEVKFSFQETIESLMRDLCKYELIKNEEIEFFIKSQSETIEIIYQHAEYKNIRTLRKIILDFNRIWVSLPANVIQKEEAIQEIFKLLIIFSIEISLGNIDFIDLAKICDQYEKFHMQKRMSSGSHEPKTKIHKLIKKYNFLHQTLSYGNNLFPIDSWWVEFLGKSTLNQEYLNDSIKRSRYFRDETTPAWLKLYSYQELQDYEFSQILQEVEDQFLEQKIHDLGEAIYIFGVILELSNHNLTDISLQDLQNSMISFIDKSRENGCFLDFARCFTSGDFERLGLSIRGKSHDGFREIDEYITQCKKKDEEIFFKKSAEELLEMMISQNNEFHSQLIAFIKTIENPSSTAYRSVPILKYIDTQEFTIAFVSLPPLEQSKVLNTIIKRHDNDRHSELLREEYEWIEKVITSLKNEQEKRQKDRLLSGLLLSEVIENFEKNIEILISFQQGKPSL</sequence>
<dbReference type="InterPro" id="IPR027417">
    <property type="entry name" value="P-loop_NTPase"/>
</dbReference>
<dbReference type="Gene3D" id="3.40.50.300">
    <property type="entry name" value="P-loop containing nucleotide triphosphate hydrolases"/>
    <property type="match status" value="1"/>
</dbReference>
<organism evidence="2 3">
    <name type="scientific">Limnothrix redekei LRLZ20PSL1</name>
    <dbReference type="NCBI Taxonomy" id="3112953"/>
    <lineage>
        <taxon>Bacteria</taxon>
        <taxon>Bacillati</taxon>
        <taxon>Cyanobacteriota</taxon>
        <taxon>Cyanophyceae</taxon>
        <taxon>Pseudanabaenales</taxon>
        <taxon>Pseudanabaenaceae</taxon>
        <taxon>Limnothrix</taxon>
    </lineage>
</organism>
<reference evidence="3" key="1">
    <citation type="journal article" date="2024" name="Algal Res.">
        <title>Biochemical, toxicological and genomic investigation of a high-biomass producing Limnothrix strain isolated from Italian shallow drinking water reservoir.</title>
        <authorList>
            <person name="Simonazzi M."/>
            <person name="Shishido T.K."/>
            <person name="Delbaje E."/>
            <person name="Wahlsten M."/>
            <person name="Fewer D.P."/>
            <person name="Sivonen K."/>
            <person name="Pezzolesi L."/>
            <person name="Pistocchi R."/>
        </authorList>
    </citation>
    <scope>NUCLEOTIDE SEQUENCE [LARGE SCALE GENOMIC DNA]</scope>
    <source>
        <strain evidence="3">LRLZ20PSL1</strain>
    </source>
</reference>
<dbReference type="RefSeq" id="WP_393011719.1">
    <property type="nucleotide sequence ID" value="NZ_JAZAQF010000042.1"/>
</dbReference>
<keyword evidence="3" id="KW-1185">Reference proteome</keyword>
<evidence type="ECO:0000313" key="2">
    <source>
        <dbReference type="EMBL" id="MFG3817414.1"/>
    </source>
</evidence>
<name>A0ABW7C8C4_9CYAN</name>
<dbReference type="EMBL" id="JAZAQF010000042">
    <property type="protein sequence ID" value="MFG3817414.1"/>
    <property type="molecule type" value="Genomic_DNA"/>
</dbReference>
<protein>
    <submittedName>
        <fullName evidence="2">P-loop NTPase fold protein</fullName>
    </submittedName>
</protein>
<dbReference type="InterPro" id="IPR011646">
    <property type="entry name" value="KAP_P-loop"/>
</dbReference>
<evidence type="ECO:0000259" key="1">
    <source>
        <dbReference type="Pfam" id="PF07693"/>
    </source>
</evidence>
<dbReference type="Proteomes" id="UP001604335">
    <property type="component" value="Unassembled WGS sequence"/>
</dbReference>
<dbReference type="Pfam" id="PF07693">
    <property type="entry name" value="KAP_NTPase"/>
    <property type="match status" value="1"/>
</dbReference>
<dbReference type="SUPFAM" id="SSF52540">
    <property type="entry name" value="P-loop containing nucleoside triphosphate hydrolases"/>
    <property type="match status" value="1"/>
</dbReference>
<accession>A0ABW7C8C4</accession>